<evidence type="ECO:0008006" key="3">
    <source>
        <dbReference type="Google" id="ProtNLM"/>
    </source>
</evidence>
<dbReference type="Proteomes" id="UP000320055">
    <property type="component" value="Unassembled WGS sequence"/>
</dbReference>
<evidence type="ECO:0000313" key="2">
    <source>
        <dbReference type="Proteomes" id="UP000320055"/>
    </source>
</evidence>
<dbReference type="RefSeq" id="WP_144874823.1">
    <property type="nucleotide sequence ID" value="NZ_LR214130.1"/>
</dbReference>
<sequence>MSHYIFKSEEDYHFKSKKVSKQLKEDLEFPDRDDEIRLKIATDGTITVKKGYAWDGCSPKFNILDLFWVGTPDGAINENKPVTYYASLVHDALGQFAKKESERMPFNRKERDLIFKEMLEGFALQWLYYLAVRIFGGLYSIFF</sequence>
<name>A0A563VX25_9CYAN</name>
<dbReference type="AlphaFoldDB" id="A0A563VX25"/>
<organism evidence="1 2">
    <name type="scientific">Hyella patelloides LEGE 07179</name>
    <dbReference type="NCBI Taxonomy" id="945734"/>
    <lineage>
        <taxon>Bacteria</taxon>
        <taxon>Bacillati</taxon>
        <taxon>Cyanobacteriota</taxon>
        <taxon>Cyanophyceae</taxon>
        <taxon>Pleurocapsales</taxon>
        <taxon>Hyellaceae</taxon>
        <taxon>Hyella</taxon>
    </lineage>
</organism>
<evidence type="ECO:0000313" key="1">
    <source>
        <dbReference type="EMBL" id="VEP15989.1"/>
    </source>
</evidence>
<dbReference type="EMBL" id="CAACVJ010000328">
    <property type="protein sequence ID" value="VEP15989.1"/>
    <property type="molecule type" value="Genomic_DNA"/>
</dbReference>
<dbReference type="OrthoDB" id="88276at2"/>
<protein>
    <recommendedName>
        <fullName evidence="3">DUF1353 domain-containing protein</fullName>
    </recommendedName>
</protein>
<reference evidence="1 2" key="1">
    <citation type="submission" date="2019-01" db="EMBL/GenBank/DDBJ databases">
        <authorList>
            <person name="Brito A."/>
        </authorList>
    </citation>
    <scope>NUCLEOTIDE SEQUENCE [LARGE SCALE GENOMIC DNA]</scope>
    <source>
        <strain evidence="1">1</strain>
    </source>
</reference>
<accession>A0A563VX25</accession>
<proteinExistence type="predicted"/>
<gene>
    <name evidence="1" type="ORF">H1P_3940007</name>
</gene>
<keyword evidence="2" id="KW-1185">Reference proteome</keyword>